<evidence type="ECO:0000256" key="5">
    <source>
        <dbReference type="SAM" id="MobiDB-lite"/>
    </source>
</evidence>
<dbReference type="GO" id="GO:0006355">
    <property type="term" value="P:regulation of DNA-templated transcription"/>
    <property type="evidence" value="ECO:0007669"/>
    <property type="project" value="InterPro"/>
</dbReference>
<evidence type="ECO:0000256" key="2">
    <source>
        <dbReference type="ARBA" id="ARBA00023015"/>
    </source>
</evidence>
<dbReference type="AlphaFoldDB" id="A0A9W9AKV7"/>
<dbReference type="PANTHER" id="PTHR22970:SF14">
    <property type="entry name" value="AT-RICH INTERACTIVE DOMAIN-CONTAINING PROTEIN 2"/>
    <property type="match status" value="1"/>
</dbReference>
<evidence type="ECO:0000256" key="4">
    <source>
        <dbReference type="ARBA" id="ARBA00023242"/>
    </source>
</evidence>
<evidence type="ECO:0000256" key="3">
    <source>
        <dbReference type="ARBA" id="ARBA00023163"/>
    </source>
</evidence>
<reference evidence="7" key="2">
    <citation type="journal article" date="2023" name="Proc. Natl. Acad. Sci. U.S.A.">
        <title>A global phylogenomic analysis of the shiitake genus Lentinula.</title>
        <authorList>
            <person name="Sierra-Patev S."/>
            <person name="Min B."/>
            <person name="Naranjo-Ortiz M."/>
            <person name="Looney B."/>
            <person name="Konkel Z."/>
            <person name="Slot J.C."/>
            <person name="Sakamoto Y."/>
            <person name="Steenwyk J.L."/>
            <person name="Rokas A."/>
            <person name="Carro J."/>
            <person name="Camarero S."/>
            <person name="Ferreira P."/>
            <person name="Molpeceres G."/>
            <person name="Ruiz-Duenas F.J."/>
            <person name="Serrano A."/>
            <person name="Henrissat B."/>
            <person name="Drula E."/>
            <person name="Hughes K.W."/>
            <person name="Mata J.L."/>
            <person name="Ishikawa N.K."/>
            <person name="Vargas-Isla R."/>
            <person name="Ushijima S."/>
            <person name="Smith C.A."/>
            <person name="Donoghue J."/>
            <person name="Ahrendt S."/>
            <person name="Andreopoulos W."/>
            <person name="He G."/>
            <person name="LaButti K."/>
            <person name="Lipzen A."/>
            <person name="Ng V."/>
            <person name="Riley R."/>
            <person name="Sandor L."/>
            <person name="Barry K."/>
            <person name="Martinez A.T."/>
            <person name="Xiao Y."/>
            <person name="Gibbons J.G."/>
            <person name="Terashima K."/>
            <person name="Grigoriev I.V."/>
            <person name="Hibbett D."/>
        </authorList>
    </citation>
    <scope>NUCLEOTIDE SEQUENCE</scope>
    <source>
        <strain evidence="7">Sp2 HRB7682 ss15</strain>
    </source>
</reference>
<dbReference type="PANTHER" id="PTHR22970">
    <property type="entry name" value="AT-RICH INTERACTIVE DOMAIN-CONTAINING PROTEIN 2"/>
    <property type="match status" value="1"/>
</dbReference>
<feature type="compositionally biased region" description="Polar residues" evidence="5">
    <location>
        <begin position="491"/>
        <end position="504"/>
    </location>
</feature>
<keyword evidence="1" id="KW-0156">Chromatin regulator</keyword>
<protein>
    <recommendedName>
        <fullName evidence="6">RFX-type winged-helix domain-containing protein</fullName>
    </recommendedName>
</protein>
<feature type="compositionally biased region" description="Pro residues" evidence="5">
    <location>
        <begin position="508"/>
        <end position="519"/>
    </location>
</feature>
<evidence type="ECO:0000313" key="7">
    <source>
        <dbReference type="EMBL" id="KAJ4485028.1"/>
    </source>
</evidence>
<reference evidence="7" key="1">
    <citation type="submission" date="2022-08" db="EMBL/GenBank/DDBJ databases">
        <authorList>
            <consortium name="DOE Joint Genome Institute"/>
            <person name="Min B."/>
            <person name="Riley R."/>
            <person name="Sierra-Patev S."/>
            <person name="Naranjo-Ortiz M."/>
            <person name="Looney B."/>
            <person name="Konkel Z."/>
            <person name="Slot J.C."/>
            <person name="Sakamoto Y."/>
            <person name="Steenwyk J.L."/>
            <person name="Rokas A."/>
            <person name="Carro J."/>
            <person name="Camarero S."/>
            <person name="Ferreira P."/>
            <person name="Molpeceres G."/>
            <person name="Ruiz-Duenas F.J."/>
            <person name="Serrano A."/>
            <person name="Henrissat B."/>
            <person name="Drula E."/>
            <person name="Hughes K.W."/>
            <person name="Mata J.L."/>
            <person name="Ishikawa N.K."/>
            <person name="Vargas-Isla R."/>
            <person name="Ushijima S."/>
            <person name="Smith C.A."/>
            <person name="Ahrendt S."/>
            <person name="Andreopoulos W."/>
            <person name="He G."/>
            <person name="Labutti K."/>
            <person name="Lipzen A."/>
            <person name="Ng V."/>
            <person name="Sandor L."/>
            <person name="Barry K."/>
            <person name="Martinez A.T."/>
            <person name="Xiao Y."/>
            <person name="Gibbons J.G."/>
            <person name="Terashima K."/>
            <person name="Hibbett D.S."/>
            <person name="Grigoriev I.V."/>
        </authorList>
    </citation>
    <scope>NUCLEOTIDE SEQUENCE</scope>
    <source>
        <strain evidence="7">Sp2 HRB7682 ss15</strain>
    </source>
</reference>
<gene>
    <name evidence="7" type="ORF">C8J55DRAFT_472578</name>
</gene>
<sequence length="634" mass="71196">MYQKPGPLTSILPQQQQQSAHNQIDDHERWYTEVTANNRMRLSLLSGIDTEIAWALNRLVRLCRNEDFRLRLIPGLMEALFEWPEWFSTTGYKEHTDLQSLFAPSNSLLLRRQHAIMSAFVLRNAALIDDQNALAIARFPRTMPLVLHALHNLDFSLDANSEFLSYILDILHCVAPTFVLPPKSSPQPSSPLQPLLRIVSESLNRSMIMAALLALTSLLSDPQNAPHLSPTSPALSVCIKYLPLHDDKPLLETSLNYLYTHLSHPALSKAFLLHPDMPSVLRILVTLLLLDQVQENVTLDITGDYHTVPSAILSTKDHELNKTELDGLVAIHEPKRCFDWLALMFVKRPGGEITQVDLWNLYKDAFELCQDPPMLPASEVIKNATTMFGTQSLVIQGPPTKFIIQDIDRRKDTILADKLKCQWNRSQCTAPPLSTAAELCEHVLQHVKSYDVEGEAACLWSTCPVDKIPQDRFRAHVLTHFWQAHIPAERNPSQSDTITISPATNHPDPNPTQRNPPLPRSTVINSLRTVNDAPSVSLLALLCIRILFRASFAAVEAAPKVDADHFGFPGVTEETEDEDGGQVLEENTLINEKEGGRRGRRTFGGIRKLLEAVQIKDEVLMGWITEMINAAMEE</sequence>
<organism evidence="7 8">
    <name type="scientific">Lentinula lateritia</name>
    <dbReference type="NCBI Taxonomy" id="40482"/>
    <lineage>
        <taxon>Eukaryota</taxon>
        <taxon>Fungi</taxon>
        <taxon>Dikarya</taxon>
        <taxon>Basidiomycota</taxon>
        <taxon>Agaricomycotina</taxon>
        <taxon>Agaricomycetes</taxon>
        <taxon>Agaricomycetidae</taxon>
        <taxon>Agaricales</taxon>
        <taxon>Marasmiineae</taxon>
        <taxon>Omphalotaceae</taxon>
        <taxon>Lentinula</taxon>
    </lineage>
</organism>
<feature type="domain" description="RFX-type winged-helix" evidence="6">
    <location>
        <begin position="337"/>
        <end position="411"/>
    </location>
</feature>
<dbReference type="InterPro" id="IPR052406">
    <property type="entry name" value="Chromatin_Remodeling_Comp"/>
</dbReference>
<feature type="region of interest" description="Disordered" evidence="5">
    <location>
        <begin position="491"/>
        <end position="522"/>
    </location>
</feature>
<dbReference type="InterPro" id="IPR016024">
    <property type="entry name" value="ARM-type_fold"/>
</dbReference>
<keyword evidence="4" id="KW-0539">Nucleus</keyword>
<dbReference type="PROSITE" id="PS51526">
    <property type="entry name" value="RFX_DBD"/>
    <property type="match status" value="1"/>
</dbReference>
<feature type="region of interest" description="Disordered" evidence="5">
    <location>
        <begin position="1"/>
        <end position="24"/>
    </location>
</feature>
<evidence type="ECO:0000259" key="6">
    <source>
        <dbReference type="PROSITE" id="PS51526"/>
    </source>
</evidence>
<dbReference type="Proteomes" id="UP001150238">
    <property type="component" value="Unassembled WGS sequence"/>
</dbReference>
<dbReference type="InterPro" id="IPR003150">
    <property type="entry name" value="DNA-bd_RFX"/>
</dbReference>
<feature type="compositionally biased region" description="Polar residues" evidence="5">
    <location>
        <begin position="11"/>
        <end position="22"/>
    </location>
</feature>
<keyword evidence="3" id="KW-0804">Transcription</keyword>
<accession>A0A9W9AKV7</accession>
<dbReference type="GO" id="GO:0003677">
    <property type="term" value="F:DNA binding"/>
    <property type="evidence" value="ECO:0007669"/>
    <property type="project" value="InterPro"/>
</dbReference>
<evidence type="ECO:0000313" key="8">
    <source>
        <dbReference type="Proteomes" id="UP001150238"/>
    </source>
</evidence>
<dbReference type="SUPFAM" id="SSF48371">
    <property type="entry name" value="ARM repeat"/>
    <property type="match status" value="1"/>
</dbReference>
<dbReference type="EMBL" id="JANVFS010000011">
    <property type="protein sequence ID" value="KAJ4485028.1"/>
    <property type="molecule type" value="Genomic_DNA"/>
</dbReference>
<dbReference type="GO" id="GO:0006325">
    <property type="term" value="P:chromatin organization"/>
    <property type="evidence" value="ECO:0007669"/>
    <property type="project" value="UniProtKB-KW"/>
</dbReference>
<keyword evidence="2" id="KW-0805">Transcription regulation</keyword>
<dbReference type="GO" id="GO:0016586">
    <property type="term" value="C:RSC-type complex"/>
    <property type="evidence" value="ECO:0007669"/>
    <property type="project" value="TreeGrafter"/>
</dbReference>
<evidence type="ECO:0000256" key="1">
    <source>
        <dbReference type="ARBA" id="ARBA00022853"/>
    </source>
</evidence>
<proteinExistence type="predicted"/>
<name>A0A9W9AKV7_9AGAR</name>
<comment type="caution">
    <text evidence="7">The sequence shown here is derived from an EMBL/GenBank/DDBJ whole genome shotgun (WGS) entry which is preliminary data.</text>
</comment>